<feature type="region of interest" description="Disordered" evidence="10">
    <location>
        <begin position="549"/>
        <end position="575"/>
    </location>
</feature>
<evidence type="ECO:0000256" key="8">
    <source>
        <dbReference type="ARBA" id="ARBA00048679"/>
    </source>
</evidence>
<dbReference type="Gene3D" id="3.30.200.20">
    <property type="entry name" value="Phosphorylase Kinase, domain 1"/>
    <property type="match status" value="1"/>
</dbReference>
<dbReference type="PROSITE" id="PS00107">
    <property type="entry name" value="PROTEIN_KINASE_ATP"/>
    <property type="match status" value="1"/>
</dbReference>
<evidence type="ECO:0000256" key="9">
    <source>
        <dbReference type="PROSITE-ProRule" id="PRU10141"/>
    </source>
</evidence>
<dbReference type="GO" id="GO:0005524">
    <property type="term" value="F:ATP binding"/>
    <property type="evidence" value="ECO:0007669"/>
    <property type="project" value="UniProtKB-UniRule"/>
</dbReference>
<keyword evidence="5" id="KW-0418">Kinase</keyword>
<evidence type="ECO:0000259" key="11">
    <source>
        <dbReference type="PROSITE" id="PS50011"/>
    </source>
</evidence>
<dbReference type="EC" id="2.7.11.1" evidence="1"/>
<dbReference type="Pfam" id="PF00069">
    <property type="entry name" value="Pkinase"/>
    <property type="match status" value="2"/>
</dbReference>
<evidence type="ECO:0000313" key="12">
    <source>
        <dbReference type="EMBL" id="EXX61584.1"/>
    </source>
</evidence>
<dbReference type="Proteomes" id="UP000022910">
    <property type="component" value="Unassembled WGS sequence"/>
</dbReference>
<evidence type="ECO:0000256" key="6">
    <source>
        <dbReference type="ARBA" id="ARBA00022840"/>
    </source>
</evidence>
<feature type="binding site" evidence="9">
    <location>
        <position position="124"/>
    </location>
    <ligand>
        <name>ATP</name>
        <dbReference type="ChEBI" id="CHEBI:30616"/>
    </ligand>
</feature>
<organism evidence="12 13">
    <name type="scientific">Rhizophagus irregularis (strain DAOM 197198w)</name>
    <name type="common">Glomus intraradices</name>
    <dbReference type="NCBI Taxonomy" id="1432141"/>
    <lineage>
        <taxon>Eukaryota</taxon>
        <taxon>Fungi</taxon>
        <taxon>Fungi incertae sedis</taxon>
        <taxon>Mucoromycota</taxon>
        <taxon>Glomeromycotina</taxon>
        <taxon>Glomeromycetes</taxon>
        <taxon>Glomerales</taxon>
        <taxon>Glomeraceae</taxon>
        <taxon>Rhizophagus</taxon>
    </lineage>
</organism>
<dbReference type="STRING" id="1432141.A0A015K2H1"/>
<feature type="compositionally biased region" description="Low complexity" evidence="10">
    <location>
        <begin position="474"/>
        <end position="492"/>
    </location>
</feature>
<feature type="region of interest" description="Disordered" evidence="10">
    <location>
        <begin position="466"/>
        <end position="513"/>
    </location>
</feature>
<dbReference type="HOGENOM" id="CLU_381792_0_0_1"/>
<keyword evidence="2" id="KW-0723">Serine/threonine-protein kinase</keyword>
<evidence type="ECO:0000256" key="5">
    <source>
        <dbReference type="ARBA" id="ARBA00022777"/>
    </source>
</evidence>
<dbReference type="OrthoDB" id="68483at2759"/>
<evidence type="ECO:0000256" key="10">
    <source>
        <dbReference type="SAM" id="MobiDB-lite"/>
    </source>
</evidence>
<feature type="compositionally biased region" description="Low complexity" evidence="10">
    <location>
        <begin position="1"/>
        <end position="45"/>
    </location>
</feature>
<dbReference type="GO" id="GO:0007165">
    <property type="term" value="P:signal transduction"/>
    <property type="evidence" value="ECO:0007669"/>
    <property type="project" value="TreeGrafter"/>
</dbReference>
<keyword evidence="13" id="KW-1185">Reference proteome</keyword>
<feature type="domain" description="Protein kinase" evidence="11">
    <location>
        <begin position="95"/>
        <end position="409"/>
    </location>
</feature>
<accession>A0A015K2H1</accession>
<dbReference type="SMART" id="SM00220">
    <property type="entry name" value="S_TKc"/>
    <property type="match status" value="1"/>
</dbReference>
<dbReference type="AlphaFoldDB" id="A0A015K2H1"/>
<dbReference type="OMA" id="PINIYPP"/>
<dbReference type="InterPro" id="IPR008271">
    <property type="entry name" value="Ser/Thr_kinase_AS"/>
</dbReference>
<feature type="region of interest" description="Disordered" evidence="10">
    <location>
        <begin position="1"/>
        <end position="63"/>
    </location>
</feature>
<protein>
    <recommendedName>
        <fullName evidence="1">non-specific serine/threonine protein kinase</fullName>
        <ecNumber evidence="1">2.7.11.1</ecNumber>
    </recommendedName>
</protein>
<dbReference type="FunFam" id="3.30.200.20:FF:000206">
    <property type="entry name" value="Serine/threonine-protein kinase Ssp1"/>
    <property type="match status" value="1"/>
</dbReference>
<dbReference type="InterPro" id="IPR011009">
    <property type="entry name" value="Kinase-like_dom_sf"/>
</dbReference>
<reference evidence="12 13" key="1">
    <citation type="submission" date="2014-02" db="EMBL/GenBank/DDBJ databases">
        <title>Single nucleus genome sequencing reveals high similarity among nuclei of an endomycorrhizal fungus.</title>
        <authorList>
            <person name="Lin K."/>
            <person name="Geurts R."/>
            <person name="Zhang Z."/>
            <person name="Limpens E."/>
            <person name="Saunders D.G."/>
            <person name="Mu D."/>
            <person name="Pang E."/>
            <person name="Cao H."/>
            <person name="Cha H."/>
            <person name="Lin T."/>
            <person name="Zhou Q."/>
            <person name="Shang Y."/>
            <person name="Li Y."/>
            <person name="Ivanov S."/>
            <person name="Sharma T."/>
            <person name="Velzen R.V."/>
            <person name="Ruijter N.D."/>
            <person name="Aanen D.K."/>
            <person name="Win J."/>
            <person name="Kamoun S."/>
            <person name="Bisseling T."/>
            <person name="Huang S."/>
        </authorList>
    </citation>
    <scope>NUCLEOTIDE SEQUENCE [LARGE SCALE GENOMIC DNA]</scope>
    <source>
        <strain evidence="13">DAOM197198w</strain>
    </source>
</reference>
<dbReference type="GO" id="GO:0004674">
    <property type="term" value="F:protein serine/threonine kinase activity"/>
    <property type="evidence" value="ECO:0007669"/>
    <property type="project" value="UniProtKB-KW"/>
</dbReference>
<dbReference type="SUPFAM" id="SSF56112">
    <property type="entry name" value="Protein kinase-like (PK-like)"/>
    <property type="match status" value="1"/>
</dbReference>
<sequence length="725" mass="81469">MSESTLSTASTSSKVNNNNSVSSPTTSKSIFSFFSSSSNHNRQSSQQLVSHAIDQSKKDKMSYRHHSVPSIEVKETNTVCKDYDPSTGNKMINKYMLIRELGRGVHGKVKLGKDMETGELFAIKVVDRATRRRLGQRNNDLTNEQKIRKEIAIMKKCIHPHVVRLKEVIDNPASRKIYMVIEYMEGGEIQWKNENDQPVMSIDKARRIFRDVVVGLEYLHHQGIIHRDIKPANLLLTGDQVVKISDFGVSHFSQRTLSSQGKNQINTDDTDLTKTAGSPAFFAPELCFPGDITRDISPASIISENATTSSESKSKSDSSVNLRAQRPPITKAIDIWALGVTLYCFVFGQCPFIADTEFELFFNVIPKQPLEFPNDIPITDDLRDLFTKLLEKDPNKRITLEEVKKHPWVIADLTNPEKWREETDPKKYKAVTVTEEEVKSAYTLKERLKKKIRKISLSLGNLTKGSLRKRSKSISDSPSPIGSPVSSPLSSPLMTRNYPTTTPPSPINIYPPDKNQTLQVAHQRHSLYGSSFPEIYSRQRYKDIENYVEEDSPSLSSSSSRSTIATNSQQWDKAEHNLPRQLAMKRRSNNSHSSLSKSWIYNPNEDSNEVENVVVQDKNIESDSPNNNKLRMDNGKNKHLMVVSGTNQTLPMSSLVPSSSIENGLETTSRENIEILDTMDSDDDDVGVVFGGNASRGWHTSQVQNTLNDSKDSNNSNNSNNSTNL</sequence>
<evidence type="ECO:0000256" key="4">
    <source>
        <dbReference type="ARBA" id="ARBA00022741"/>
    </source>
</evidence>
<dbReference type="EMBL" id="JEMT01025248">
    <property type="protein sequence ID" value="EXX61584.1"/>
    <property type="molecule type" value="Genomic_DNA"/>
</dbReference>
<gene>
    <name evidence="12" type="ORF">RirG_169890</name>
</gene>
<keyword evidence="6 9" id="KW-0067">ATP-binding</keyword>
<dbReference type="CDD" id="cd14008">
    <property type="entry name" value="STKc_LKB1_CaMKK"/>
    <property type="match status" value="1"/>
</dbReference>
<comment type="caution">
    <text evidence="12">The sequence shown here is derived from an EMBL/GenBank/DDBJ whole genome shotgun (WGS) entry which is preliminary data.</text>
</comment>
<comment type="catalytic activity">
    <reaction evidence="7">
        <text>L-threonyl-[protein] + ATP = O-phospho-L-threonyl-[protein] + ADP + H(+)</text>
        <dbReference type="Rhea" id="RHEA:46608"/>
        <dbReference type="Rhea" id="RHEA-COMP:11060"/>
        <dbReference type="Rhea" id="RHEA-COMP:11605"/>
        <dbReference type="ChEBI" id="CHEBI:15378"/>
        <dbReference type="ChEBI" id="CHEBI:30013"/>
        <dbReference type="ChEBI" id="CHEBI:30616"/>
        <dbReference type="ChEBI" id="CHEBI:61977"/>
        <dbReference type="ChEBI" id="CHEBI:456216"/>
        <dbReference type="EC" id="2.7.11.1"/>
    </reaction>
</comment>
<feature type="compositionally biased region" description="Low complexity" evidence="10">
    <location>
        <begin position="705"/>
        <end position="725"/>
    </location>
</feature>
<keyword evidence="4 9" id="KW-0547">Nucleotide-binding</keyword>
<proteinExistence type="predicted"/>
<feature type="compositionally biased region" description="Low complexity" evidence="10">
    <location>
        <begin position="553"/>
        <end position="562"/>
    </location>
</feature>
<evidence type="ECO:0000313" key="13">
    <source>
        <dbReference type="Proteomes" id="UP000022910"/>
    </source>
</evidence>
<dbReference type="Gene3D" id="1.10.510.10">
    <property type="entry name" value="Transferase(Phosphotransferase) domain 1"/>
    <property type="match status" value="1"/>
</dbReference>
<dbReference type="PANTHER" id="PTHR43895">
    <property type="entry name" value="CALCIUM/CALMODULIN-DEPENDENT PROTEIN KINASE KINASE-RELATED"/>
    <property type="match status" value="1"/>
</dbReference>
<dbReference type="InterPro" id="IPR017441">
    <property type="entry name" value="Protein_kinase_ATP_BS"/>
</dbReference>
<dbReference type="InterPro" id="IPR000719">
    <property type="entry name" value="Prot_kinase_dom"/>
</dbReference>
<dbReference type="PROSITE" id="PS50011">
    <property type="entry name" value="PROTEIN_KINASE_DOM"/>
    <property type="match status" value="1"/>
</dbReference>
<evidence type="ECO:0000256" key="3">
    <source>
        <dbReference type="ARBA" id="ARBA00022679"/>
    </source>
</evidence>
<evidence type="ECO:0000256" key="1">
    <source>
        <dbReference type="ARBA" id="ARBA00012513"/>
    </source>
</evidence>
<evidence type="ECO:0000256" key="7">
    <source>
        <dbReference type="ARBA" id="ARBA00047899"/>
    </source>
</evidence>
<dbReference type="PANTHER" id="PTHR43895:SF152">
    <property type="entry name" value="SERINE_THREONINE-PROTEIN KINASE TOS3"/>
    <property type="match status" value="1"/>
</dbReference>
<comment type="catalytic activity">
    <reaction evidence="8">
        <text>L-seryl-[protein] + ATP = O-phospho-L-seryl-[protein] + ADP + H(+)</text>
        <dbReference type="Rhea" id="RHEA:17989"/>
        <dbReference type="Rhea" id="RHEA-COMP:9863"/>
        <dbReference type="Rhea" id="RHEA-COMP:11604"/>
        <dbReference type="ChEBI" id="CHEBI:15378"/>
        <dbReference type="ChEBI" id="CHEBI:29999"/>
        <dbReference type="ChEBI" id="CHEBI:30616"/>
        <dbReference type="ChEBI" id="CHEBI:83421"/>
        <dbReference type="ChEBI" id="CHEBI:456216"/>
        <dbReference type="EC" id="2.7.11.1"/>
    </reaction>
</comment>
<keyword evidence="3" id="KW-0808">Transferase</keyword>
<name>A0A015K2H1_RHIIW</name>
<feature type="region of interest" description="Disordered" evidence="10">
    <location>
        <begin position="690"/>
        <end position="725"/>
    </location>
</feature>
<evidence type="ECO:0000256" key="2">
    <source>
        <dbReference type="ARBA" id="ARBA00022527"/>
    </source>
</evidence>
<dbReference type="PROSITE" id="PS00108">
    <property type="entry name" value="PROTEIN_KINASE_ST"/>
    <property type="match status" value="1"/>
</dbReference>